<dbReference type="AlphaFoldDB" id="A0A239BJQ3"/>
<protein>
    <recommendedName>
        <fullName evidence="4">Calcineurin-like phosphoesterase domain-containing protein</fullName>
    </recommendedName>
</protein>
<evidence type="ECO:0000313" key="6">
    <source>
        <dbReference type="Proteomes" id="UP000198324"/>
    </source>
</evidence>
<keyword evidence="6" id="KW-1185">Reference proteome</keyword>
<evidence type="ECO:0000313" key="5">
    <source>
        <dbReference type="EMBL" id="SNS08220.1"/>
    </source>
</evidence>
<dbReference type="Proteomes" id="UP000198324">
    <property type="component" value="Unassembled WGS sequence"/>
</dbReference>
<gene>
    <name evidence="5" type="ORF">SAMN04488503_2638</name>
</gene>
<dbReference type="GO" id="GO:0046872">
    <property type="term" value="F:metal ion binding"/>
    <property type="evidence" value="ECO:0007669"/>
    <property type="project" value="UniProtKB-KW"/>
</dbReference>
<feature type="transmembrane region" description="Helical" evidence="3">
    <location>
        <begin position="34"/>
        <end position="53"/>
    </location>
</feature>
<dbReference type="InterPro" id="IPR004843">
    <property type="entry name" value="Calcineurin-like_PHP"/>
</dbReference>
<keyword evidence="1" id="KW-0479">Metal-binding</keyword>
<feature type="transmembrane region" description="Helical" evidence="3">
    <location>
        <begin position="109"/>
        <end position="126"/>
    </location>
</feature>
<keyword evidence="3" id="KW-0472">Membrane</keyword>
<dbReference type="GO" id="GO:0008758">
    <property type="term" value="F:UDP-2,3-diacylglucosamine hydrolase activity"/>
    <property type="evidence" value="ECO:0007669"/>
    <property type="project" value="TreeGrafter"/>
</dbReference>
<evidence type="ECO:0000256" key="3">
    <source>
        <dbReference type="SAM" id="Phobius"/>
    </source>
</evidence>
<proteinExistence type="predicted"/>
<dbReference type="RefSeq" id="WP_179217023.1">
    <property type="nucleotide sequence ID" value="NZ_FZOC01000005.1"/>
</dbReference>
<dbReference type="PANTHER" id="PTHR31302">
    <property type="entry name" value="TRANSMEMBRANE PROTEIN WITH METALLOPHOSPHOESTERASE DOMAIN-RELATED"/>
    <property type="match status" value="1"/>
</dbReference>
<dbReference type="Gene3D" id="3.60.21.10">
    <property type="match status" value="1"/>
</dbReference>
<evidence type="ECO:0000256" key="2">
    <source>
        <dbReference type="ARBA" id="ARBA00022801"/>
    </source>
</evidence>
<dbReference type="EMBL" id="FZOC01000005">
    <property type="protein sequence ID" value="SNS08220.1"/>
    <property type="molecule type" value="Genomic_DNA"/>
</dbReference>
<dbReference type="Pfam" id="PF00149">
    <property type="entry name" value="Metallophos"/>
    <property type="match status" value="1"/>
</dbReference>
<dbReference type="GO" id="GO:0016020">
    <property type="term" value="C:membrane"/>
    <property type="evidence" value="ECO:0007669"/>
    <property type="project" value="GOC"/>
</dbReference>
<reference evidence="5 6" key="1">
    <citation type="submission" date="2017-06" db="EMBL/GenBank/DDBJ databases">
        <authorList>
            <person name="Kim H.J."/>
            <person name="Triplett B.A."/>
        </authorList>
    </citation>
    <scope>NUCLEOTIDE SEQUENCE [LARGE SCALE GENOMIC DNA]</scope>
    <source>
        <strain evidence="5 6">DSM 13116</strain>
    </source>
</reference>
<dbReference type="CDD" id="cd07385">
    <property type="entry name" value="MPP_YkuE_C"/>
    <property type="match status" value="1"/>
</dbReference>
<keyword evidence="3" id="KW-1133">Transmembrane helix</keyword>
<evidence type="ECO:0000259" key="4">
    <source>
        <dbReference type="Pfam" id="PF00149"/>
    </source>
</evidence>
<organism evidence="5 6">
    <name type="scientific">Humidesulfovibrio mexicanus</name>
    <dbReference type="NCBI Taxonomy" id="147047"/>
    <lineage>
        <taxon>Bacteria</taxon>
        <taxon>Pseudomonadati</taxon>
        <taxon>Thermodesulfobacteriota</taxon>
        <taxon>Desulfovibrionia</taxon>
        <taxon>Desulfovibrionales</taxon>
        <taxon>Desulfovibrionaceae</taxon>
        <taxon>Humidesulfovibrio</taxon>
    </lineage>
</organism>
<sequence length="375" mass="40754">MRFYLVFTAIFMFMLGISLLQARRQVGVGNHASLVLMAYGLAVSLLLASTRAMPDTWSLDFARVMWWLGYGTFAAVSYLFLFQVCLLLAELAARFLAPGVLGFFRSWRALCLAFGLTALVLAYGSWELCDVRVLSRQMVSAKVARPVRMVAASDLHLGVMVSAARMDALVRLIRAQNPDLLLLVGDVVNDHPASLEPLAEKLAAARPRLGTYGVFGNHERYEGDGASARVFQWAGARLLCNESVRLPEAGIQILGIVDPGRAADVTGEIVDEIHSLAPQVDPALFGVLMNHRPVAWREAALPLGIELTLSGHTHRGQVFPFYLVVAAFHEFMGGFYEQDGKVLGVSAGAGFWGPPLRVLAPPDILVIDVLPATAP</sequence>
<dbReference type="GO" id="GO:0009245">
    <property type="term" value="P:lipid A biosynthetic process"/>
    <property type="evidence" value="ECO:0007669"/>
    <property type="project" value="TreeGrafter"/>
</dbReference>
<dbReference type="InterPro" id="IPR051158">
    <property type="entry name" value="Metallophosphoesterase_sf"/>
</dbReference>
<feature type="domain" description="Calcineurin-like phosphoesterase" evidence="4">
    <location>
        <begin position="148"/>
        <end position="315"/>
    </location>
</feature>
<feature type="transmembrane region" description="Helical" evidence="3">
    <location>
        <begin position="65"/>
        <end position="89"/>
    </location>
</feature>
<feature type="transmembrane region" description="Helical" evidence="3">
    <location>
        <begin position="6"/>
        <end position="22"/>
    </location>
</feature>
<name>A0A239BJQ3_9BACT</name>
<evidence type="ECO:0000256" key="1">
    <source>
        <dbReference type="ARBA" id="ARBA00022723"/>
    </source>
</evidence>
<keyword evidence="3" id="KW-0812">Transmembrane</keyword>
<keyword evidence="2" id="KW-0378">Hydrolase</keyword>
<dbReference type="SUPFAM" id="SSF56300">
    <property type="entry name" value="Metallo-dependent phosphatases"/>
    <property type="match status" value="1"/>
</dbReference>
<dbReference type="InterPro" id="IPR029052">
    <property type="entry name" value="Metallo-depent_PP-like"/>
</dbReference>
<dbReference type="PANTHER" id="PTHR31302:SF31">
    <property type="entry name" value="PHOSPHODIESTERASE YAEI"/>
    <property type="match status" value="1"/>
</dbReference>
<accession>A0A239BJQ3</accession>